<dbReference type="InterPro" id="IPR003660">
    <property type="entry name" value="HAMP_dom"/>
</dbReference>
<sequence>MKLKNKLLFLLLSFALLSAFIIIFFVHAIIMKDYYKIENKHFESQYLIADKAINQEFNKYNELIADWAYWDDTYNFVKDRSDEYIKSNITNSTFENLNLDYLAIFNNNDNIVVDFYFDKSNNKLVDIPKEILNQFKKVGFGNSLIFLRGKTIAVTKSRILNSEEEGNSNGSFIFANIFDDDEKIKIENSLNMKLKVKENTADTISEKIKRYKHYSVLSIEKKYFNNSNELLFNFTLSNSISSLGARNVLRISLLISSLFMLLFLLVYYGLQKNIVNRINELSQKVTKVAYDNNLSLRLDVIGEDEIEKLKHDINFMLENIENLNKKLNEYATLDTMTGIKNRREGFRILKKLRKDSLKENKLFCVLFIDIDNLKVVNDKLGHKMGDKMIVDLVNMIKNNISENDFVFRLGGDEFLLVLSELDIKKATKIMQNIYRDIDEYNNINHEFVLDISYGLEEVDYSISLEELIENADKKMYINKQSKKLY</sequence>
<keyword evidence="6" id="KW-1185">Reference proteome</keyword>
<dbReference type="KEGG" id="hprf:HLPR_07400"/>
<dbReference type="GO" id="GO:0007165">
    <property type="term" value="P:signal transduction"/>
    <property type="evidence" value="ECO:0007669"/>
    <property type="project" value="InterPro"/>
</dbReference>
<reference evidence="5 6" key="1">
    <citation type="submission" date="2023-08" db="EMBL/GenBank/DDBJ databases">
        <title>Helicovermis profunda gen. nov., sp. nov., a novel mesophilic, fermentative bacterium within the Bacillota from a deep-sea hydrothermal vent chimney.</title>
        <authorList>
            <person name="Miyazaki U."/>
            <person name="Mizutani D."/>
            <person name="Hashimoto Y."/>
            <person name="Tame A."/>
            <person name="Sawayama S."/>
            <person name="Miyazaki J."/>
            <person name="Takai K."/>
            <person name="Nakagawa S."/>
        </authorList>
    </citation>
    <scope>NUCLEOTIDE SEQUENCE [LARGE SCALE GENOMIC DNA]</scope>
    <source>
        <strain evidence="5 6">S502</strain>
    </source>
</reference>
<dbReference type="GO" id="GO:1902201">
    <property type="term" value="P:negative regulation of bacterial-type flagellum-dependent cell motility"/>
    <property type="evidence" value="ECO:0007669"/>
    <property type="project" value="TreeGrafter"/>
</dbReference>
<evidence type="ECO:0000256" key="2">
    <source>
        <dbReference type="SAM" id="Phobius"/>
    </source>
</evidence>
<keyword evidence="2" id="KW-0812">Transmembrane</keyword>
<dbReference type="EMBL" id="AP028654">
    <property type="protein sequence ID" value="BEP28409.1"/>
    <property type="molecule type" value="Genomic_DNA"/>
</dbReference>
<dbReference type="GO" id="GO:0052621">
    <property type="term" value="F:diguanylate cyclase activity"/>
    <property type="evidence" value="ECO:0007669"/>
    <property type="project" value="TreeGrafter"/>
</dbReference>
<dbReference type="Proteomes" id="UP001321786">
    <property type="component" value="Chromosome"/>
</dbReference>
<dbReference type="Pfam" id="PF00672">
    <property type="entry name" value="HAMP"/>
    <property type="match status" value="1"/>
</dbReference>
<dbReference type="PANTHER" id="PTHR45138:SF9">
    <property type="entry name" value="DIGUANYLATE CYCLASE DGCM-RELATED"/>
    <property type="match status" value="1"/>
</dbReference>
<dbReference type="PANTHER" id="PTHR45138">
    <property type="entry name" value="REGULATORY COMPONENTS OF SENSORY TRANSDUCTION SYSTEM"/>
    <property type="match status" value="1"/>
</dbReference>
<name>A0AAU9EKB4_9FIRM</name>
<accession>A0AAU9EKB4</accession>
<proteinExistence type="predicted"/>
<dbReference type="InterPro" id="IPR007892">
    <property type="entry name" value="CHASE4"/>
</dbReference>
<dbReference type="InterPro" id="IPR043128">
    <property type="entry name" value="Rev_trsase/Diguanyl_cyclase"/>
</dbReference>
<dbReference type="GO" id="GO:0043709">
    <property type="term" value="P:cell adhesion involved in single-species biofilm formation"/>
    <property type="evidence" value="ECO:0007669"/>
    <property type="project" value="TreeGrafter"/>
</dbReference>
<evidence type="ECO:0000259" key="3">
    <source>
        <dbReference type="PROSITE" id="PS50885"/>
    </source>
</evidence>
<keyword evidence="2" id="KW-1133">Transmembrane helix</keyword>
<dbReference type="GO" id="GO:0005886">
    <property type="term" value="C:plasma membrane"/>
    <property type="evidence" value="ECO:0007669"/>
    <property type="project" value="TreeGrafter"/>
</dbReference>
<dbReference type="SUPFAM" id="SSF55073">
    <property type="entry name" value="Nucleotide cyclase"/>
    <property type="match status" value="1"/>
</dbReference>
<dbReference type="Pfam" id="PF00990">
    <property type="entry name" value="GGDEF"/>
    <property type="match status" value="1"/>
</dbReference>
<dbReference type="Gene3D" id="3.30.70.270">
    <property type="match status" value="1"/>
</dbReference>
<dbReference type="CDD" id="cd06225">
    <property type="entry name" value="HAMP"/>
    <property type="match status" value="1"/>
</dbReference>
<evidence type="ECO:0000256" key="1">
    <source>
        <dbReference type="SAM" id="Coils"/>
    </source>
</evidence>
<dbReference type="InterPro" id="IPR050469">
    <property type="entry name" value="Diguanylate_Cyclase"/>
</dbReference>
<protein>
    <recommendedName>
        <fullName evidence="7">Diguanylate cyclase</fullName>
    </recommendedName>
</protein>
<dbReference type="PROSITE" id="PS50885">
    <property type="entry name" value="HAMP"/>
    <property type="match status" value="1"/>
</dbReference>
<evidence type="ECO:0000313" key="6">
    <source>
        <dbReference type="Proteomes" id="UP001321786"/>
    </source>
</evidence>
<dbReference type="PROSITE" id="PS50887">
    <property type="entry name" value="GGDEF"/>
    <property type="match status" value="1"/>
</dbReference>
<keyword evidence="2" id="KW-0472">Membrane</keyword>
<evidence type="ECO:0000313" key="5">
    <source>
        <dbReference type="EMBL" id="BEP28409.1"/>
    </source>
</evidence>
<dbReference type="NCBIfam" id="TIGR00254">
    <property type="entry name" value="GGDEF"/>
    <property type="match status" value="1"/>
</dbReference>
<dbReference type="RefSeq" id="WP_338536730.1">
    <property type="nucleotide sequence ID" value="NZ_AP028654.1"/>
</dbReference>
<organism evidence="5 6">
    <name type="scientific">Helicovermis profundi</name>
    <dbReference type="NCBI Taxonomy" id="3065157"/>
    <lineage>
        <taxon>Bacteria</taxon>
        <taxon>Bacillati</taxon>
        <taxon>Bacillota</taxon>
        <taxon>Clostridia</taxon>
        <taxon>Helicovermis</taxon>
    </lineage>
</organism>
<keyword evidence="1" id="KW-0175">Coiled coil</keyword>
<feature type="transmembrane region" description="Helical" evidence="2">
    <location>
        <begin position="248"/>
        <end position="270"/>
    </location>
</feature>
<dbReference type="Gene3D" id="6.10.340.10">
    <property type="match status" value="1"/>
</dbReference>
<dbReference type="InterPro" id="IPR029787">
    <property type="entry name" value="Nucleotide_cyclase"/>
</dbReference>
<dbReference type="InterPro" id="IPR000160">
    <property type="entry name" value="GGDEF_dom"/>
</dbReference>
<feature type="coiled-coil region" evidence="1">
    <location>
        <begin position="306"/>
        <end position="333"/>
    </location>
</feature>
<evidence type="ECO:0008006" key="7">
    <source>
        <dbReference type="Google" id="ProtNLM"/>
    </source>
</evidence>
<gene>
    <name evidence="5" type="ORF">HLPR_07400</name>
</gene>
<evidence type="ECO:0000259" key="4">
    <source>
        <dbReference type="PROSITE" id="PS50887"/>
    </source>
</evidence>
<dbReference type="Pfam" id="PF05228">
    <property type="entry name" value="CHASE4"/>
    <property type="match status" value="1"/>
</dbReference>
<dbReference type="SMART" id="SM00304">
    <property type="entry name" value="HAMP"/>
    <property type="match status" value="1"/>
</dbReference>
<feature type="domain" description="GGDEF" evidence="4">
    <location>
        <begin position="361"/>
        <end position="485"/>
    </location>
</feature>
<dbReference type="SMART" id="SM00267">
    <property type="entry name" value="GGDEF"/>
    <property type="match status" value="1"/>
</dbReference>
<dbReference type="AlphaFoldDB" id="A0AAU9EKB4"/>
<dbReference type="CDD" id="cd01949">
    <property type="entry name" value="GGDEF"/>
    <property type="match status" value="1"/>
</dbReference>
<feature type="domain" description="HAMP" evidence="3">
    <location>
        <begin position="272"/>
        <end position="325"/>
    </location>
</feature>